<evidence type="ECO:0000313" key="2">
    <source>
        <dbReference type="Proteomes" id="UP000322454"/>
    </source>
</evidence>
<sequence length="142" mass="16736">MKIREKTNIKLFLGDETENYYILSNCSIFDYGNPSPDIEPDGYTYILPKRKSFFQFKGQDQELLVYVEKVDRQNKLVYVSQTHWLWMKNLIKSELGLDVRITKRYAGKLTVGKLINQGQIVDKIAVKHLSEIIREKIYLKTK</sequence>
<dbReference type="Proteomes" id="UP000322454">
    <property type="component" value="Unassembled WGS sequence"/>
</dbReference>
<dbReference type="EMBL" id="SHMQ01000020">
    <property type="protein sequence ID" value="RZV38318.1"/>
    <property type="molecule type" value="Genomic_DNA"/>
</dbReference>
<proteinExistence type="predicted"/>
<accession>A0A520XB06</accession>
<evidence type="ECO:0000313" key="1">
    <source>
        <dbReference type="EMBL" id="RZV38318.1"/>
    </source>
</evidence>
<dbReference type="AlphaFoldDB" id="A0A520XB06"/>
<name>A0A520XB06_9DELT</name>
<organism evidence="1 2">
    <name type="scientific">Candidatus Acidulodesulfobacterium acidiphilum</name>
    <dbReference type="NCBI Taxonomy" id="2597224"/>
    <lineage>
        <taxon>Bacteria</taxon>
        <taxon>Deltaproteobacteria</taxon>
        <taxon>Candidatus Acidulodesulfobacterales</taxon>
        <taxon>Candidatus Acidulodesulfobacterium</taxon>
    </lineage>
</organism>
<protein>
    <submittedName>
        <fullName evidence="1">Uncharacterized protein</fullName>
    </submittedName>
</protein>
<gene>
    <name evidence="1" type="ORF">EVJ48_07140</name>
</gene>
<comment type="caution">
    <text evidence="1">The sequence shown here is derived from an EMBL/GenBank/DDBJ whole genome shotgun (WGS) entry which is preliminary data.</text>
</comment>
<reference evidence="1 2" key="1">
    <citation type="submission" date="2019-01" db="EMBL/GenBank/DDBJ databases">
        <title>Insights into ecological role of a new deltaproteobacterial order Candidatus Sinidesulfobacterales (Sva0485) by metagenomics and metatranscriptomics.</title>
        <authorList>
            <person name="Tan S."/>
            <person name="Liu J."/>
            <person name="Fang Y."/>
            <person name="Hedlund B."/>
            <person name="Lian Z.-H."/>
            <person name="Huang L.-Y."/>
            <person name="Li J.-T."/>
            <person name="Huang L.-N."/>
            <person name="Li W.-J."/>
            <person name="Jiang H.-C."/>
            <person name="Dong H.-L."/>
            <person name="Shu W.-S."/>
        </authorList>
    </citation>
    <scope>NUCLEOTIDE SEQUENCE [LARGE SCALE GENOMIC DNA]</scope>
    <source>
        <strain evidence="1">AP4</strain>
    </source>
</reference>